<feature type="non-terminal residue" evidence="1">
    <location>
        <position position="140"/>
    </location>
</feature>
<dbReference type="OrthoDB" id="2684196at2759"/>
<accession>A0A0D0D6G9</accession>
<organism evidence="1 2">
    <name type="scientific">Paxillus rubicundulus Ve08.2h10</name>
    <dbReference type="NCBI Taxonomy" id="930991"/>
    <lineage>
        <taxon>Eukaryota</taxon>
        <taxon>Fungi</taxon>
        <taxon>Dikarya</taxon>
        <taxon>Basidiomycota</taxon>
        <taxon>Agaricomycotina</taxon>
        <taxon>Agaricomycetes</taxon>
        <taxon>Agaricomycetidae</taxon>
        <taxon>Boletales</taxon>
        <taxon>Paxilineae</taxon>
        <taxon>Paxillaceae</taxon>
        <taxon>Paxillus</taxon>
    </lineage>
</organism>
<sequence>GEGELDSTDDEPLKLAANGGVTNLDLRLVHWHTMLKKKYWNNHDGGFTYVGPLGALALTLAMILDWCCALKAGEATLSTPPNIISFNIACKATVLHPACKGGPSAQILTIVPLPIPAIDVNALTSVLLLQPLTKSRLISA</sequence>
<dbReference type="Proteomes" id="UP000054538">
    <property type="component" value="Unassembled WGS sequence"/>
</dbReference>
<evidence type="ECO:0000313" key="1">
    <source>
        <dbReference type="EMBL" id="KIK75744.1"/>
    </source>
</evidence>
<reference evidence="2" key="2">
    <citation type="submission" date="2015-01" db="EMBL/GenBank/DDBJ databases">
        <title>Evolutionary Origins and Diversification of the Mycorrhizal Mutualists.</title>
        <authorList>
            <consortium name="DOE Joint Genome Institute"/>
            <consortium name="Mycorrhizal Genomics Consortium"/>
            <person name="Kohler A."/>
            <person name="Kuo A."/>
            <person name="Nagy L.G."/>
            <person name="Floudas D."/>
            <person name="Copeland A."/>
            <person name="Barry K.W."/>
            <person name="Cichocki N."/>
            <person name="Veneault-Fourrey C."/>
            <person name="LaButti K."/>
            <person name="Lindquist E.A."/>
            <person name="Lipzen A."/>
            <person name="Lundell T."/>
            <person name="Morin E."/>
            <person name="Murat C."/>
            <person name="Riley R."/>
            <person name="Ohm R."/>
            <person name="Sun H."/>
            <person name="Tunlid A."/>
            <person name="Henrissat B."/>
            <person name="Grigoriev I.V."/>
            <person name="Hibbett D.S."/>
            <person name="Martin F."/>
        </authorList>
    </citation>
    <scope>NUCLEOTIDE SEQUENCE [LARGE SCALE GENOMIC DNA]</scope>
    <source>
        <strain evidence="2">Ve08.2h10</strain>
    </source>
</reference>
<reference evidence="1 2" key="1">
    <citation type="submission" date="2014-04" db="EMBL/GenBank/DDBJ databases">
        <authorList>
            <consortium name="DOE Joint Genome Institute"/>
            <person name="Kuo A."/>
            <person name="Kohler A."/>
            <person name="Jargeat P."/>
            <person name="Nagy L.G."/>
            <person name="Floudas D."/>
            <person name="Copeland A."/>
            <person name="Barry K.W."/>
            <person name="Cichocki N."/>
            <person name="Veneault-Fourrey C."/>
            <person name="LaButti K."/>
            <person name="Lindquist E.A."/>
            <person name="Lipzen A."/>
            <person name="Lundell T."/>
            <person name="Morin E."/>
            <person name="Murat C."/>
            <person name="Sun H."/>
            <person name="Tunlid A."/>
            <person name="Henrissat B."/>
            <person name="Grigoriev I.V."/>
            <person name="Hibbett D.S."/>
            <person name="Martin F."/>
            <person name="Nordberg H.P."/>
            <person name="Cantor M.N."/>
            <person name="Hua S.X."/>
        </authorList>
    </citation>
    <scope>NUCLEOTIDE SEQUENCE [LARGE SCALE GENOMIC DNA]</scope>
    <source>
        <strain evidence="1 2">Ve08.2h10</strain>
    </source>
</reference>
<feature type="non-terminal residue" evidence="1">
    <location>
        <position position="1"/>
    </location>
</feature>
<dbReference type="EMBL" id="KN827897">
    <property type="protein sequence ID" value="KIK75744.1"/>
    <property type="molecule type" value="Genomic_DNA"/>
</dbReference>
<evidence type="ECO:0000313" key="2">
    <source>
        <dbReference type="Proteomes" id="UP000054538"/>
    </source>
</evidence>
<protein>
    <submittedName>
        <fullName evidence="1">Uncharacterized protein</fullName>
    </submittedName>
</protein>
<dbReference type="HOGENOM" id="CLU_1839927_0_0_1"/>
<name>A0A0D0D6G9_9AGAM</name>
<proteinExistence type="predicted"/>
<dbReference type="AlphaFoldDB" id="A0A0D0D6G9"/>
<keyword evidence="2" id="KW-1185">Reference proteome</keyword>
<gene>
    <name evidence="1" type="ORF">PAXRUDRAFT_784664</name>
</gene>
<dbReference type="InParanoid" id="A0A0D0D6G9"/>